<sequence>MGLGLASSFGETVSVCTSRIRLSSADADTTKESASLPTNDPSDIALFLHTSGTTSRPKGVPLSQLNLASSVQNIKSVYKLTESDSTVIVLPLVHVHGLLAGLLSSPISGAAVALLAAREVLCLNLLGRHDQVQRYMVYSRPDYPSNHPLSGAAAPL</sequence>
<name>A0ACB9MQZ4_9MYRT</name>
<reference evidence="2" key="1">
    <citation type="journal article" date="2023" name="Front. Plant Sci.">
        <title>Chromosomal-level genome assembly of Melastoma candidum provides insights into trichome evolution.</title>
        <authorList>
            <person name="Zhong Y."/>
            <person name="Wu W."/>
            <person name="Sun C."/>
            <person name="Zou P."/>
            <person name="Liu Y."/>
            <person name="Dai S."/>
            <person name="Zhou R."/>
        </authorList>
    </citation>
    <scope>NUCLEOTIDE SEQUENCE [LARGE SCALE GENOMIC DNA]</scope>
</reference>
<evidence type="ECO:0000313" key="2">
    <source>
        <dbReference type="Proteomes" id="UP001057402"/>
    </source>
</evidence>
<gene>
    <name evidence="1" type="ORF">MLD38_031847</name>
</gene>
<dbReference type="Proteomes" id="UP001057402">
    <property type="component" value="Chromosome 9"/>
</dbReference>
<accession>A0ACB9MQZ4</accession>
<dbReference type="EMBL" id="CM042888">
    <property type="protein sequence ID" value="KAI4326543.1"/>
    <property type="molecule type" value="Genomic_DNA"/>
</dbReference>
<proteinExistence type="predicted"/>
<evidence type="ECO:0000313" key="1">
    <source>
        <dbReference type="EMBL" id="KAI4326543.1"/>
    </source>
</evidence>
<protein>
    <submittedName>
        <fullName evidence="1">Uncharacterized protein</fullName>
    </submittedName>
</protein>
<organism evidence="1 2">
    <name type="scientific">Melastoma candidum</name>
    <dbReference type="NCBI Taxonomy" id="119954"/>
    <lineage>
        <taxon>Eukaryota</taxon>
        <taxon>Viridiplantae</taxon>
        <taxon>Streptophyta</taxon>
        <taxon>Embryophyta</taxon>
        <taxon>Tracheophyta</taxon>
        <taxon>Spermatophyta</taxon>
        <taxon>Magnoliopsida</taxon>
        <taxon>eudicotyledons</taxon>
        <taxon>Gunneridae</taxon>
        <taxon>Pentapetalae</taxon>
        <taxon>rosids</taxon>
        <taxon>malvids</taxon>
        <taxon>Myrtales</taxon>
        <taxon>Melastomataceae</taxon>
        <taxon>Melastomatoideae</taxon>
        <taxon>Melastomateae</taxon>
        <taxon>Melastoma</taxon>
    </lineage>
</organism>
<keyword evidence="2" id="KW-1185">Reference proteome</keyword>
<comment type="caution">
    <text evidence="1">The sequence shown here is derived from an EMBL/GenBank/DDBJ whole genome shotgun (WGS) entry which is preliminary data.</text>
</comment>